<reference evidence="4" key="1">
    <citation type="submission" date="2017-09" db="EMBL/GenBank/DDBJ databases">
        <title>Depth-based differentiation of microbial function through sediment-hosted aquifers and enrichment of novel symbionts in the deep terrestrial subsurface.</title>
        <authorList>
            <person name="Probst A.J."/>
            <person name="Ladd B."/>
            <person name="Jarett J.K."/>
            <person name="Geller-Mcgrath D.E."/>
            <person name="Sieber C.M.K."/>
            <person name="Emerson J.B."/>
            <person name="Anantharaman K."/>
            <person name="Thomas B.C."/>
            <person name="Malmstrom R."/>
            <person name="Stieglmeier M."/>
            <person name="Klingl A."/>
            <person name="Woyke T."/>
            <person name="Ryan C.M."/>
            <person name="Banfield J.F."/>
        </authorList>
    </citation>
    <scope>NUCLEOTIDE SEQUENCE [LARGE SCALE GENOMIC DNA]</scope>
</reference>
<gene>
    <name evidence="2" type="primary">rbfA</name>
    <name evidence="3" type="ORF">COY37_07920</name>
</gene>
<sequence length="123" mass="14320">METARTRKVGELIKEEISEIIQKEIKDPRIGFVTITGVDVTPGLRFAHVFISVLGNKKQKESTLKGLQSSSGFLRKELSKRIRLKYFPELKFEFDPSIEAGRRIDKIIRKLHKHEEKRDKKTK</sequence>
<dbReference type="InterPro" id="IPR023799">
    <property type="entry name" value="RbfA_dom_sf"/>
</dbReference>
<organism evidence="3 4">
    <name type="scientific">Candidatus Aquicultor secundus</name>
    <dbReference type="NCBI Taxonomy" id="1973895"/>
    <lineage>
        <taxon>Bacteria</taxon>
        <taxon>Bacillati</taxon>
        <taxon>Actinomycetota</taxon>
        <taxon>Candidatus Aquicultoria</taxon>
        <taxon>Candidatus Aquicultorales</taxon>
        <taxon>Candidatus Aquicultoraceae</taxon>
        <taxon>Candidatus Aquicultor</taxon>
    </lineage>
</organism>
<dbReference type="Proteomes" id="UP000230956">
    <property type="component" value="Unassembled WGS sequence"/>
</dbReference>
<evidence type="ECO:0000256" key="1">
    <source>
        <dbReference type="ARBA" id="ARBA00022517"/>
    </source>
</evidence>
<protein>
    <recommendedName>
        <fullName evidence="2">Ribosome-binding factor A</fullName>
    </recommendedName>
</protein>
<comment type="function">
    <text evidence="2">One of several proteins that assist in the late maturation steps of the functional core of the 30S ribosomal subunit. Associates with free 30S ribosomal subunits (but not with 30S subunits that are part of 70S ribosomes or polysomes). Required for efficient processing of 16S rRNA. May interact with the 5'-terminal helix region of 16S rRNA.</text>
</comment>
<dbReference type="GO" id="GO:0005829">
    <property type="term" value="C:cytosol"/>
    <property type="evidence" value="ECO:0007669"/>
    <property type="project" value="TreeGrafter"/>
</dbReference>
<dbReference type="InterPro" id="IPR020053">
    <property type="entry name" value="Ribosome-bd_factorA_CS"/>
</dbReference>
<dbReference type="EMBL" id="PFNG01000184">
    <property type="protein sequence ID" value="PIZ36874.1"/>
    <property type="molecule type" value="Genomic_DNA"/>
</dbReference>
<dbReference type="RefSeq" id="WP_286677420.1">
    <property type="nucleotide sequence ID" value="NZ_MNXI01000004.1"/>
</dbReference>
<dbReference type="HAMAP" id="MF_00003">
    <property type="entry name" value="RbfA"/>
    <property type="match status" value="1"/>
</dbReference>
<name>A0A2M7T6U8_9ACTN</name>
<comment type="similarity">
    <text evidence="2">Belongs to the RbfA family.</text>
</comment>
<comment type="subcellular location">
    <subcellularLocation>
        <location evidence="2">Cytoplasm</location>
    </subcellularLocation>
</comment>
<keyword evidence="1 2" id="KW-0690">Ribosome biogenesis</keyword>
<dbReference type="GO" id="GO:0043024">
    <property type="term" value="F:ribosomal small subunit binding"/>
    <property type="evidence" value="ECO:0007669"/>
    <property type="project" value="TreeGrafter"/>
</dbReference>
<evidence type="ECO:0000313" key="3">
    <source>
        <dbReference type="EMBL" id="PIZ36874.1"/>
    </source>
</evidence>
<proteinExistence type="inferred from homology"/>
<dbReference type="InterPro" id="IPR015946">
    <property type="entry name" value="KH_dom-like_a/b"/>
</dbReference>
<evidence type="ECO:0000313" key="4">
    <source>
        <dbReference type="Proteomes" id="UP000230956"/>
    </source>
</evidence>
<evidence type="ECO:0000256" key="2">
    <source>
        <dbReference type="HAMAP-Rule" id="MF_00003"/>
    </source>
</evidence>
<dbReference type="Gene3D" id="3.30.300.20">
    <property type="match status" value="1"/>
</dbReference>
<dbReference type="SUPFAM" id="SSF89919">
    <property type="entry name" value="Ribosome-binding factor A, RbfA"/>
    <property type="match status" value="1"/>
</dbReference>
<dbReference type="AlphaFoldDB" id="A0A2M7T6U8"/>
<accession>A0A2M7T6U8</accession>
<dbReference type="Pfam" id="PF02033">
    <property type="entry name" value="RBFA"/>
    <property type="match status" value="1"/>
</dbReference>
<dbReference type="InterPro" id="IPR000238">
    <property type="entry name" value="RbfA"/>
</dbReference>
<comment type="caution">
    <text evidence="3">The sequence shown here is derived from an EMBL/GenBank/DDBJ whole genome shotgun (WGS) entry which is preliminary data.</text>
</comment>
<dbReference type="GO" id="GO:0030490">
    <property type="term" value="P:maturation of SSU-rRNA"/>
    <property type="evidence" value="ECO:0007669"/>
    <property type="project" value="UniProtKB-UniRule"/>
</dbReference>
<keyword evidence="2" id="KW-0963">Cytoplasm</keyword>
<dbReference type="NCBIfam" id="TIGR00082">
    <property type="entry name" value="rbfA"/>
    <property type="match status" value="1"/>
</dbReference>
<dbReference type="PANTHER" id="PTHR33515">
    <property type="entry name" value="RIBOSOME-BINDING FACTOR A, CHLOROPLASTIC-RELATED"/>
    <property type="match status" value="1"/>
</dbReference>
<dbReference type="PANTHER" id="PTHR33515:SF1">
    <property type="entry name" value="RIBOSOME-BINDING FACTOR A, CHLOROPLASTIC-RELATED"/>
    <property type="match status" value="1"/>
</dbReference>
<dbReference type="PROSITE" id="PS01319">
    <property type="entry name" value="RBFA"/>
    <property type="match status" value="1"/>
</dbReference>
<comment type="subunit">
    <text evidence="2">Monomer. Binds 30S ribosomal subunits, but not 50S ribosomal subunits or 70S ribosomes.</text>
</comment>